<evidence type="ECO:0000256" key="3">
    <source>
        <dbReference type="ARBA" id="ARBA00010519"/>
    </source>
</evidence>
<comment type="function">
    <text evidence="17">Core subunit of the mitochondrial membrane respiratory chain NADH dehydrogenase (Complex I) which catalyzes electron transfer from NADH through the respiratory chain, using ubiquinone as an electron acceptor.</text>
</comment>
<dbReference type="EMBL" id="MT949690">
    <property type="protein sequence ID" value="QOL12446.1"/>
    <property type="molecule type" value="Genomic_DNA"/>
</dbReference>
<name>A0A7U3RRL5_9MUSC</name>
<comment type="function">
    <text evidence="1">Core subunit of the mitochondrial membrane respiratory chain NADH dehydrogenase (Complex I) that is believed to belong to the minimal assembly required for catalysis. Complex I functions in the transfer of electrons from NADH to the respiratory chain. The immediate electron acceptor for the enzyme is believed to be ubiquinone.</text>
</comment>
<protein>
    <recommendedName>
        <fullName evidence="5 17">NADH-ubiquinone oxidoreductase chain 4L</fullName>
        <ecNumber evidence="4 17">7.1.1.2</ecNumber>
    </recommendedName>
</protein>
<keyword evidence="8 17" id="KW-0812">Transmembrane</keyword>
<comment type="catalytic activity">
    <reaction evidence="16 17">
        <text>a ubiquinone + NADH + 5 H(+)(in) = a ubiquinol + NAD(+) + 4 H(+)(out)</text>
        <dbReference type="Rhea" id="RHEA:29091"/>
        <dbReference type="Rhea" id="RHEA-COMP:9565"/>
        <dbReference type="Rhea" id="RHEA-COMP:9566"/>
        <dbReference type="ChEBI" id="CHEBI:15378"/>
        <dbReference type="ChEBI" id="CHEBI:16389"/>
        <dbReference type="ChEBI" id="CHEBI:17976"/>
        <dbReference type="ChEBI" id="CHEBI:57540"/>
        <dbReference type="ChEBI" id="CHEBI:57945"/>
        <dbReference type="EC" id="7.1.1.2"/>
    </reaction>
</comment>
<dbReference type="RefSeq" id="YP_010022256.1">
    <property type="nucleotide sequence ID" value="NC_053651.1"/>
</dbReference>
<dbReference type="EC" id="7.1.1.2" evidence="4 17"/>
<dbReference type="PANTHER" id="PTHR11434:SF0">
    <property type="entry name" value="NADH-UBIQUINONE OXIDOREDUCTASE CHAIN 4L"/>
    <property type="match status" value="1"/>
</dbReference>
<keyword evidence="14 17" id="KW-0496">Mitochondrion</keyword>
<dbReference type="GO" id="GO:0016651">
    <property type="term" value="F:oxidoreductase activity, acting on NAD(P)H"/>
    <property type="evidence" value="ECO:0007669"/>
    <property type="project" value="InterPro"/>
</dbReference>
<accession>A0A7U3RRL5</accession>
<keyword evidence="10 17" id="KW-0249">Electron transport</keyword>
<keyword evidence="12 17" id="KW-0520">NAD</keyword>
<dbReference type="Gene3D" id="1.10.287.3510">
    <property type="match status" value="1"/>
</dbReference>
<evidence type="ECO:0000256" key="17">
    <source>
        <dbReference type="RuleBase" id="RU004419"/>
    </source>
</evidence>
<evidence type="ECO:0000256" key="10">
    <source>
        <dbReference type="ARBA" id="ARBA00022982"/>
    </source>
</evidence>
<feature type="transmembrane region" description="Helical" evidence="17">
    <location>
        <begin position="61"/>
        <end position="85"/>
    </location>
</feature>
<comment type="subcellular location">
    <subcellularLocation>
        <location evidence="17">Mitochondrion inner membrane</location>
        <topology evidence="17">Multi-pass membrane protein</topology>
    </subcellularLocation>
    <subcellularLocation>
        <location evidence="2">Mitochondrion membrane</location>
        <topology evidence="2">Multi-pass membrane protein</topology>
    </subcellularLocation>
</comment>
<keyword evidence="7 17" id="KW-0679">Respiratory chain</keyword>
<evidence type="ECO:0000256" key="12">
    <source>
        <dbReference type="ARBA" id="ARBA00023027"/>
    </source>
</evidence>
<evidence type="ECO:0000256" key="11">
    <source>
        <dbReference type="ARBA" id="ARBA00022989"/>
    </source>
</evidence>
<geneLocation type="mitochondrion" evidence="18"/>
<dbReference type="FunFam" id="1.10.287.3510:FF:000003">
    <property type="entry name" value="NADH-ubiquinone oxidoreductase chain 4L"/>
    <property type="match status" value="1"/>
</dbReference>
<evidence type="ECO:0000256" key="4">
    <source>
        <dbReference type="ARBA" id="ARBA00012944"/>
    </source>
</evidence>
<sequence>MKLLKLMLTYIIFMFMFFSGLIVFVLNRKHLLSMLLSLEYIVLSLFCLLFFYLSIVDYQSFFSMMFLTFSVCEGALGLSILVSLIRTHGNDYFQSFNILQC</sequence>
<proteinExistence type="inferred from homology"/>
<dbReference type="InterPro" id="IPR039428">
    <property type="entry name" value="NUOK/Mnh_C1-like"/>
</dbReference>
<feature type="transmembrane region" description="Helical" evidence="17">
    <location>
        <begin position="6"/>
        <end position="26"/>
    </location>
</feature>
<comment type="similarity">
    <text evidence="3 17">Belongs to the complex I subunit 4L family.</text>
</comment>
<dbReference type="GO" id="GO:0030964">
    <property type="term" value="C:NADH dehydrogenase complex"/>
    <property type="evidence" value="ECO:0007669"/>
    <property type="project" value="TreeGrafter"/>
</dbReference>
<evidence type="ECO:0000256" key="6">
    <source>
        <dbReference type="ARBA" id="ARBA00022448"/>
    </source>
</evidence>
<keyword evidence="13 17" id="KW-0830">Ubiquinone</keyword>
<dbReference type="GO" id="GO:0005743">
    <property type="term" value="C:mitochondrial inner membrane"/>
    <property type="evidence" value="ECO:0007669"/>
    <property type="project" value="UniProtKB-SubCell"/>
</dbReference>
<evidence type="ECO:0000256" key="9">
    <source>
        <dbReference type="ARBA" id="ARBA00022967"/>
    </source>
</evidence>
<dbReference type="GO" id="GO:0008137">
    <property type="term" value="F:NADH dehydrogenase (ubiquinone) activity"/>
    <property type="evidence" value="ECO:0007669"/>
    <property type="project" value="UniProtKB-EC"/>
</dbReference>
<dbReference type="AlphaFoldDB" id="A0A7U3RRL5"/>
<evidence type="ECO:0000256" key="8">
    <source>
        <dbReference type="ARBA" id="ARBA00022692"/>
    </source>
</evidence>
<evidence type="ECO:0000256" key="13">
    <source>
        <dbReference type="ARBA" id="ARBA00023075"/>
    </source>
</evidence>
<dbReference type="InterPro" id="IPR001133">
    <property type="entry name" value="NADH_UbQ_OxRdtase_chain4L/K"/>
</dbReference>
<feature type="transmembrane region" description="Helical" evidence="17">
    <location>
        <begin position="38"/>
        <end position="55"/>
    </location>
</feature>
<gene>
    <name evidence="18" type="primary">ND4L</name>
</gene>
<organism evidence="18">
    <name type="scientific">Asyndetus clavipes</name>
    <dbReference type="NCBI Taxonomy" id="2779313"/>
    <lineage>
        <taxon>Eukaryota</taxon>
        <taxon>Metazoa</taxon>
        <taxon>Ecdysozoa</taxon>
        <taxon>Arthropoda</taxon>
        <taxon>Hexapoda</taxon>
        <taxon>Insecta</taxon>
        <taxon>Pterygota</taxon>
        <taxon>Neoptera</taxon>
        <taxon>Endopterygota</taxon>
        <taxon>Diptera</taxon>
        <taxon>Brachycera</taxon>
        <taxon>Muscomorpha</taxon>
        <taxon>Empidoidea</taxon>
        <taxon>Dolichopodidae</taxon>
        <taxon>Diaphorinae</taxon>
        <taxon>Asyndetus</taxon>
    </lineage>
</organism>
<evidence type="ECO:0000313" key="18">
    <source>
        <dbReference type="EMBL" id="QOL12446.1"/>
    </source>
</evidence>
<evidence type="ECO:0000256" key="16">
    <source>
        <dbReference type="ARBA" id="ARBA00049551"/>
    </source>
</evidence>
<keyword evidence="6 17" id="KW-0813">Transport</keyword>
<keyword evidence="9 17" id="KW-1278">Translocase</keyword>
<evidence type="ECO:0000256" key="14">
    <source>
        <dbReference type="ARBA" id="ARBA00023128"/>
    </source>
</evidence>
<evidence type="ECO:0000256" key="2">
    <source>
        <dbReference type="ARBA" id="ARBA00004225"/>
    </source>
</evidence>
<dbReference type="PANTHER" id="PTHR11434">
    <property type="entry name" value="NADH-UBIQUINONE OXIDOREDUCTASE SUBUNIT ND4L"/>
    <property type="match status" value="1"/>
</dbReference>
<evidence type="ECO:0000256" key="7">
    <source>
        <dbReference type="ARBA" id="ARBA00022660"/>
    </source>
</evidence>
<keyword evidence="17" id="KW-0999">Mitochondrion inner membrane</keyword>
<dbReference type="GeneID" id="63360242"/>
<keyword evidence="15 17" id="KW-0472">Membrane</keyword>
<evidence type="ECO:0000256" key="15">
    <source>
        <dbReference type="ARBA" id="ARBA00023136"/>
    </source>
</evidence>
<reference evidence="18" key="1">
    <citation type="submission" date="2020-09" db="EMBL/GenBank/DDBJ databases">
        <title>The mitochondrial genome of Asyndetus clavipes (Diptera: Dolichopodidae).</title>
        <authorList>
            <person name="Wang J."/>
            <person name="Ji Y."/>
            <person name="Zhang L."/>
            <person name="Wang M."/>
        </authorList>
    </citation>
    <scope>NUCLEOTIDE SEQUENCE</scope>
</reference>
<evidence type="ECO:0000256" key="5">
    <source>
        <dbReference type="ARBA" id="ARBA00016612"/>
    </source>
</evidence>
<keyword evidence="11 17" id="KW-1133">Transmembrane helix</keyword>
<evidence type="ECO:0000256" key="1">
    <source>
        <dbReference type="ARBA" id="ARBA00003257"/>
    </source>
</evidence>
<dbReference type="GO" id="GO:0042773">
    <property type="term" value="P:ATP synthesis coupled electron transport"/>
    <property type="evidence" value="ECO:0007669"/>
    <property type="project" value="UniProtKB-UniRule"/>
</dbReference>
<dbReference type="Pfam" id="PF00420">
    <property type="entry name" value="Oxidored_q2"/>
    <property type="match status" value="1"/>
</dbReference>
<dbReference type="CTD" id="4539"/>